<sequence>MDDSFQFIILFQLQSSLLLAALSLIPNDILRYMLLKVAVCLALIHSIHLKHPSTQLSQHEQLIQKTEGIIRDAKSQCARDLFNLVEEGCRLLEAETLTWKKYRTTSRDISGCTKNLKKIQTAFQLIVEAERQHKYMDDINQMEILLTSSVIGRTIIVGLKIHRIPHSTLKKFVVDSMEYIF</sequence>
<accession>A0AAD7DW55</accession>
<proteinExistence type="predicted"/>
<evidence type="ECO:0000313" key="2">
    <source>
        <dbReference type="Proteomes" id="UP001221757"/>
    </source>
</evidence>
<reference evidence="1" key="1">
    <citation type="submission" date="2023-03" db="EMBL/GenBank/DDBJ databases">
        <title>Massive genome expansion in bonnet fungi (Mycena s.s.) driven by repeated elements and novel gene families across ecological guilds.</title>
        <authorList>
            <consortium name="Lawrence Berkeley National Laboratory"/>
            <person name="Harder C.B."/>
            <person name="Miyauchi S."/>
            <person name="Viragh M."/>
            <person name="Kuo A."/>
            <person name="Thoen E."/>
            <person name="Andreopoulos B."/>
            <person name="Lu D."/>
            <person name="Skrede I."/>
            <person name="Drula E."/>
            <person name="Henrissat B."/>
            <person name="Morin E."/>
            <person name="Kohler A."/>
            <person name="Barry K."/>
            <person name="LaButti K."/>
            <person name="Morin E."/>
            <person name="Salamov A."/>
            <person name="Lipzen A."/>
            <person name="Mereny Z."/>
            <person name="Hegedus B."/>
            <person name="Baldrian P."/>
            <person name="Stursova M."/>
            <person name="Weitz H."/>
            <person name="Taylor A."/>
            <person name="Grigoriev I.V."/>
            <person name="Nagy L.G."/>
            <person name="Martin F."/>
            <person name="Kauserud H."/>
        </authorList>
    </citation>
    <scope>NUCLEOTIDE SEQUENCE</scope>
    <source>
        <strain evidence="1">CBHHK067</strain>
    </source>
</reference>
<gene>
    <name evidence="1" type="ORF">B0H17DRAFT_1128440</name>
</gene>
<dbReference type="EMBL" id="JARKIE010000018">
    <property type="protein sequence ID" value="KAJ7701151.1"/>
    <property type="molecule type" value="Genomic_DNA"/>
</dbReference>
<evidence type="ECO:0000313" key="1">
    <source>
        <dbReference type="EMBL" id="KAJ7701151.1"/>
    </source>
</evidence>
<dbReference type="AlphaFoldDB" id="A0AAD7DW55"/>
<comment type="caution">
    <text evidence="1">The sequence shown here is derived from an EMBL/GenBank/DDBJ whole genome shotgun (WGS) entry which is preliminary data.</text>
</comment>
<dbReference type="Proteomes" id="UP001221757">
    <property type="component" value="Unassembled WGS sequence"/>
</dbReference>
<keyword evidence="2" id="KW-1185">Reference proteome</keyword>
<name>A0AAD7DW55_MYCRO</name>
<organism evidence="1 2">
    <name type="scientific">Mycena rosella</name>
    <name type="common">Pink bonnet</name>
    <name type="synonym">Agaricus rosellus</name>
    <dbReference type="NCBI Taxonomy" id="1033263"/>
    <lineage>
        <taxon>Eukaryota</taxon>
        <taxon>Fungi</taxon>
        <taxon>Dikarya</taxon>
        <taxon>Basidiomycota</taxon>
        <taxon>Agaricomycotina</taxon>
        <taxon>Agaricomycetes</taxon>
        <taxon>Agaricomycetidae</taxon>
        <taxon>Agaricales</taxon>
        <taxon>Marasmiineae</taxon>
        <taxon>Mycenaceae</taxon>
        <taxon>Mycena</taxon>
    </lineage>
</organism>
<protein>
    <submittedName>
        <fullName evidence="1">Uncharacterized protein</fullName>
    </submittedName>
</protein>